<dbReference type="RefSeq" id="WP_380711518.1">
    <property type="nucleotide sequence ID" value="NZ_JBHUML010000002.1"/>
</dbReference>
<accession>A0ABW5SWT5</accession>
<sequence length="105" mass="11382">MNDYMYHGFPAKVMSGDKLRTEAAGNRLEEQLTEADANSGTLTFAEEIESIEIYNTDDTNDGIFTVNGIDITVPAGKTYQSRVGGSPSDTVTVSGATTYIVSRYE</sequence>
<organism evidence="1 2">
    <name type="scientific">Salibacterium lacus</name>
    <dbReference type="NCBI Taxonomy" id="1898109"/>
    <lineage>
        <taxon>Bacteria</taxon>
        <taxon>Bacillati</taxon>
        <taxon>Bacillota</taxon>
        <taxon>Bacilli</taxon>
        <taxon>Bacillales</taxon>
        <taxon>Bacillaceae</taxon>
    </lineage>
</organism>
<name>A0ABW5SWT5_9BACI</name>
<comment type="caution">
    <text evidence="1">The sequence shown here is derived from an EMBL/GenBank/DDBJ whole genome shotgun (WGS) entry which is preliminary data.</text>
</comment>
<gene>
    <name evidence="1" type="ORF">ACFSUB_02020</name>
</gene>
<reference evidence="2" key="1">
    <citation type="journal article" date="2019" name="Int. J. Syst. Evol. Microbiol.">
        <title>The Global Catalogue of Microorganisms (GCM) 10K type strain sequencing project: providing services to taxonomists for standard genome sequencing and annotation.</title>
        <authorList>
            <consortium name="The Broad Institute Genomics Platform"/>
            <consortium name="The Broad Institute Genome Sequencing Center for Infectious Disease"/>
            <person name="Wu L."/>
            <person name="Ma J."/>
        </authorList>
    </citation>
    <scope>NUCLEOTIDE SEQUENCE [LARGE SCALE GENOMIC DNA]</scope>
    <source>
        <strain evidence="2">KCTC 33792</strain>
    </source>
</reference>
<evidence type="ECO:0000313" key="2">
    <source>
        <dbReference type="Proteomes" id="UP001597520"/>
    </source>
</evidence>
<keyword evidence="2" id="KW-1185">Reference proteome</keyword>
<protein>
    <submittedName>
        <fullName evidence="1">Uncharacterized protein</fullName>
    </submittedName>
</protein>
<dbReference type="Proteomes" id="UP001597520">
    <property type="component" value="Unassembled WGS sequence"/>
</dbReference>
<proteinExistence type="predicted"/>
<dbReference type="EMBL" id="JBHUML010000002">
    <property type="protein sequence ID" value="MFD2704230.1"/>
    <property type="molecule type" value="Genomic_DNA"/>
</dbReference>
<evidence type="ECO:0000313" key="1">
    <source>
        <dbReference type="EMBL" id="MFD2704230.1"/>
    </source>
</evidence>